<protein>
    <submittedName>
        <fullName evidence="3">Myb_CC_LHEQLE domain-containing protein</fullName>
    </submittedName>
</protein>
<sequence length="137" mass="15476">HSFYSDNCPSTSFEYKSPLCQQSPIALSSSSEVLPSKRRNQIPLAFIEHYPLPDSKIATSEVTSVIGNESRMNVSNLTTSSPMVTPAALSISPLYQQVWEELQRRSEILRQQVVQKEMELRELHLKRFLASLHGDKG</sequence>
<dbReference type="AlphaFoldDB" id="A0A183HK97"/>
<dbReference type="WBParaSite" id="OFLC_0000790801-mRNA-1">
    <property type="protein sequence ID" value="OFLC_0000790801-mRNA-1"/>
    <property type="gene ID" value="OFLC_0000790801"/>
</dbReference>
<evidence type="ECO:0000313" key="3">
    <source>
        <dbReference type="WBParaSite" id="OFLC_0000790801-mRNA-1"/>
    </source>
</evidence>
<dbReference type="STRING" id="387005.A0A183HK97"/>
<reference evidence="3" key="1">
    <citation type="submission" date="2016-06" db="UniProtKB">
        <authorList>
            <consortium name="WormBaseParasite"/>
        </authorList>
    </citation>
    <scope>IDENTIFICATION</scope>
</reference>
<keyword evidence="2" id="KW-1185">Reference proteome</keyword>
<dbReference type="Proteomes" id="UP000267606">
    <property type="component" value="Unassembled WGS sequence"/>
</dbReference>
<dbReference type="EMBL" id="UZAJ01008567">
    <property type="protein sequence ID" value="VDO53109.1"/>
    <property type="molecule type" value="Genomic_DNA"/>
</dbReference>
<proteinExistence type="predicted"/>
<name>A0A183HK97_9BILA</name>
<organism evidence="3">
    <name type="scientific">Onchocerca flexuosa</name>
    <dbReference type="NCBI Taxonomy" id="387005"/>
    <lineage>
        <taxon>Eukaryota</taxon>
        <taxon>Metazoa</taxon>
        <taxon>Ecdysozoa</taxon>
        <taxon>Nematoda</taxon>
        <taxon>Chromadorea</taxon>
        <taxon>Rhabditida</taxon>
        <taxon>Spirurina</taxon>
        <taxon>Spiruromorpha</taxon>
        <taxon>Filarioidea</taxon>
        <taxon>Onchocercidae</taxon>
        <taxon>Onchocerca</taxon>
    </lineage>
</organism>
<evidence type="ECO:0000313" key="1">
    <source>
        <dbReference type="EMBL" id="VDO53109.1"/>
    </source>
</evidence>
<evidence type="ECO:0000313" key="2">
    <source>
        <dbReference type="Proteomes" id="UP000267606"/>
    </source>
</evidence>
<reference evidence="1 2" key="2">
    <citation type="submission" date="2018-11" db="EMBL/GenBank/DDBJ databases">
        <authorList>
            <consortium name="Pathogen Informatics"/>
        </authorList>
    </citation>
    <scope>NUCLEOTIDE SEQUENCE [LARGE SCALE GENOMIC DNA]</scope>
</reference>
<accession>A0A183HK97</accession>
<gene>
    <name evidence="1" type="ORF">OFLC_LOCUS7909</name>
</gene>